<evidence type="ECO:0000256" key="5">
    <source>
        <dbReference type="ARBA" id="ARBA00022519"/>
    </source>
</evidence>
<evidence type="ECO:0000259" key="11">
    <source>
        <dbReference type="Pfam" id="PF00482"/>
    </source>
</evidence>
<name>A0A3S9XBK7_9GAMM</name>
<evidence type="ECO:0000256" key="4">
    <source>
        <dbReference type="ARBA" id="ARBA00022475"/>
    </source>
</evidence>
<keyword evidence="6 9" id="KW-0812">Transmembrane</keyword>
<feature type="transmembrane region" description="Helical" evidence="10">
    <location>
        <begin position="375"/>
        <end position="395"/>
    </location>
</feature>
<evidence type="ECO:0000256" key="8">
    <source>
        <dbReference type="ARBA" id="ARBA00023136"/>
    </source>
</evidence>
<evidence type="ECO:0000256" key="6">
    <source>
        <dbReference type="ARBA" id="ARBA00022692"/>
    </source>
</evidence>
<feature type="domain" description="Type II secretion system protein GspF" evidence="11">
    <location>
        <begin position="69"/>
        <end position="191"/>
    </location>
</feature>
<accession>A0A3S9XBK7</accession>
<keyword evidence="5" id="KW-0997">Cell inner membrane</keyword>
<dbReference type="InterPro" id="IPR003004">
    <property type="entry name" value="GspF/PilC"/>
</dbReference>
<keyword evidence="7 10" id="KW-1133">Transmembrane helix</keyword>
<reference evidence="13" key="1">
    <citation type="submission" date="2018-06" db="EMBL/GenBank/DDBJ databases">
        <title>Complete genome of Pseudomonas insecticola strain QZS01.</title>
        <authorList>
            <person name="Wang J."/>
            <person name="Su Q."/>
        </authorList>
    </citation>
    <scope>NUCLEOTIDE SEQUENCE [LARGE SCALE GENOMIC DNA]</scope>
    <source>
        <strain evidence="13">QZS01</strain>
    </source>
</reference>
<dbReference type="AlphaFoldDB" id="A0A3S9XBK7"/>
<dbReference type="InterPro" id="IPR001992">
    <property type="entry name" value="T2SS_GspF/T4SS_PilC_CS"/>
</dbReference>
<comment type="subcellular location">
    <subcellularLocation>
        <location evidence="1 9">Cell inner membrane</location>
        <topology evidence="1 9">Multi-pass membrane protein</topology>
    </subcellularLocation>
</comment>
<evidence type="ECO:0000256" key="10">
    <source>
        <dbReference type="SAM" id="Phobius"/>
    </source>
</evidence>
<evidence type="ECO:0000313" key="12">
    <source>
        <dbReference type="EMBL" id="AZS49688.1"/>
    </source>
</evidence>
<evidence type="ECO:0000256" key="1">
    <source>
        <dbReference type="ARBA" id="ARBA00004429"/>
    </source>
</evidence>
<comment type="similarity">
    <text evidence="2 9">Belongs to the GSP F family.</text>
</comment>
<dbReference type="RefSeq" id="WP_127161876.1">
    <property type="nucleotide sequence ID" value="NZ_CP029822.1"/>
</dbReference>
<organism evidence="12 13">
    <name type="scientific">Entomomonas moraniae</name>
    <dbReference type="NCBI Taxonomy" id="2213226"/>
    <lineage>
        <taxon>Bacteria</taxon>
        <taxon>Pseudomonadati</taxon>
        <taxon>Pseudomonadota</taxon>
        <taxon>Gammaproteobacteria</taxon>
        <taxon>Pseudomonadales</taxon>
        <taxon>Pseudomonadaceae</taxon>
        <taxon>Entomomonas</taxon>
    </lineage>
</organism>
<dbReference type="PRINTS" id="PR00812">
    <property type="entry name" value="BCTERIALGSPF"/>
</dbReference>
<feature type="domain" description="Type II secretion system protein GspF" evidence="11">
    <location>
        <begin position="272"/>
        <end position="394"/>
    </location>
</feature>
<dbReference type="FunFam" id="1.20.81.30:FF:000001">
    <property type="entry name" value="Type II secretion system protein F"/>
    <property type="match status" value="2"/>
</dbReference>
<evidence type="ECO:0000313" key="13">
    <source>
        <dbReference type="Proteomes" id="UP000273143"/>
    </source>
</evidence>
<dbReference type="PANTHER" id="PTHR30012:SF7">
    <property type="entry name" value="PROTEIN TRANSPORT PROTEIN HOFC HOMOLOG"/>
    <property type="match status" value="1"/>
</dbReference>
<dbReference type="EMBL" id="CP029822">
    <property type="protein sequence ID" value="AZS49688.1"/>
    <property type="molecule type" value="Genomic_DNA"/>
</dbReference>
<gene>
    <name evidence="12" type="ORF">DM558_02345</name>
</gene>
<dbReference type="Pfam" id="PF00482">
    <property type="entry name" value="T2SSF"/>
    <property type="match status" value="2"/>
</dbReference>
<dbReference type="PROSITE" id="PS00874">
    <property type="entry name" value="T2SP_F"/>
    <property type="match status" value="1"/>
</dbReference>
<dbReference type="PANTHER" id="PTHR30012">
    <property type="entry name" value="GENERAL SECRETION PATHWAY PROTEIN"/>
    <property type="match status" value="1"/>
</dbReference>
<dbReference type="InterPro" id="IPR042094">
    <property type="entry name" value="T2SS_GspF_sf"/>
</dbReference>
<evidence type="ECO:0000256" key="3">
    <source>
        <dbReference type="ARBA" id="ARBA00022448"/>
    </source>
</evidence>
<keyword evidence="3 9" id="KW-0813">Transport</keyword>
<dbReference type="KEGG" id="emo:DM558_02345"/>
<dbReference type="InterPro" id="IPR018076">
    <property type="entry name" value="T2SS_GspF_dom"/>
</dbReference>
<evidence type="ECO:0000256" key="9">
    <source>
        <dbReference type="RuleBase" id="RU003923"/>
    </source>
</evidence>
<dbReference type="Gene3D" id="1.20.81.30">
    <property type="entry name" value="Type II secretion system (T2SS), domain F"/>
    <property type="match status" value="2"/>
</dbReference>
<keyword evidence="8 10" id="KW-0472">Membrane</keyword>
<evidence type="ECO:0000256" key="2">
    <source>
        <dbReference type="ARBA" id="ARBA00005745"/>
    </source>
</evidence>
<feature type="transmembrane region" description="Helical" evidence="10">
    <location>
        <begin position="167"/>
        <end position="187"/>
    </location>
</feature>
<proteinExistence type="inferred from homology"/>
<protein>
    <submittedName>
        <fullName evidence="12">Type II secretion system F family protein</fullName>
    </submittedName>
</protein>
<dbReference type="GO" id="GO:0015628">
    <property type="term" value="P:protein secretion by the type II secretion system"/>
    <property type="evidence" value="ECO:0007669"/>
    <property type="project" value="TreeGrafter"/>
</dbReference>
<dbReference type="Proteomes" id="UP000273143">
    <property type="component" value="Chromosome"/>
</dbReference>
<keyword evidence="4" id="KW-1003">Cell membrane</keyword>
<evidence type="ECO:0000256" key="7">
    <source>
        <dbReference type="ARBA" id="ARBA00022989"/>
    </source>
</evidence>
<sequence>MAQAAKTRTYLWKGVDKSGAKLKGELNATDPTVIKAILRKQGITAKQISRKLELGIGGKIKPLDIAIITRQLATMIKAGVPMIQALEIIAEGAEKPKIRELLDNIKIEVASGNSFTSALRKRPLYFDELYCSLIESGEKSGTLETLLDRVAGYKEKSESLKKKIKKAMIYPIAILVVAAIVSAILLVKVVPQFAQVFTSFGADLPWLTQQVVDASEYLQSDGWKVIIAIIVIGFAFKETYKRSMSFRNIVDRGLLRVPVIGAVIHNSSIARFTRTLSTTFAAGVPLVEALESVAGATGNIVYKNAVLKIKQDVSTGRQLNFAMRSSGVFPSLAIQLTAIGEESGSLDGMLGKAADFYEEVVDTIVDSLSALMEPVIMVVLGVIIGTLIIAMYLPIFQMGQVV</sequence>
<dbReference type="GO" id="GO:0005886">
    <property type="term" value="C:plasma membrane"/>
    <property type="evidence" value="ECO:0007669"/>
    <property type="project" value="UniProtKB-SubCell"/>
</dbReference>
<keyword evidence="13" id="KW-1185">Reference proteome</keyword>